<evidence type="ECO:0000256" key="1">
    <source>
        <dbReference type="SAM" id="MobiDB-lite"/>
    </source>
</evidence>
<evidence type="ECO:0000313" key="4">
    <source>
        <dbReference type="Proteomes" id="UP000321548"/>
    </source>
</evidence>
<protein>
    <submittedName>
        <fullName evidence="3">XRE family transcriptional regulator</fullName>
    </submittedName>
</protein>
<comment type="caution">
    <text evidence="3">The sequence shown here is derived from an EMBL/GenBank/DDBJ whole genome shotgun (WGS) entry which is preliminary data.</text>
</comment>
<evidence type="ECO:0000313" key="3">
    <source>
        <dbReference type="EMBL" id="TXL67375.1"/>
    </source>
</evidence>
<dbReference type="InterPro" id="IPR001387">
    <property type="entry name" value="Cro/C1-type_HTH"/>
</dbReference>
<reference evidence="3 4" key="1">
    <citation type="submission" date="2019-06" db="EMBL/GenBank/DDBJ databases">
        <title>Quisquiliibacterium sp. nov., isolated from a maize field.</title>
        <authorList>
            <person name="Lin S.-Y."/>
            <person name="Tsai C.-F."/>
            <person name="Young C.-C."/>
        </authorList>
    </citation>
    <scope>NUCLEOTIDE SEQUENCE [LARGE SCALE GENOMIC DNA]</scope>
    <source>
        <strain evidence="3 4">CC-CFT501</strain>
    </source>
</reference>
<organism evidence="3 4">
    <name type="scientific">Zeimonas arvi</name>
    <dbReference type="NCBI Taxonomy" id="2498847"/>
    <lineage>
        <taxon>Bacteria</taxon>
        <taxon>Pseudomonadati</taxon>
        <taxon>Pseudomonadota</taxon>
        <taxon>Betaproteobacteria</taxon>
        <taxon>Burkholderiales</taxon>
        <taxon>Burkholderiaceae</taxon>
        <taxon>Zeimonas</taxon>
    </lineage>
</organism>
<dbReference type="Pfam" id="PF13443">
    <property type="entry name" value="HTH_26"/>
    <property type="match status" value="1"/>
</dbReference>
<keyword evidence="4" id="KW-1185">Reference proteome</keyword>
<dbReference type="Proteomes" id="UP000321548">
    <property type="component" value="Unassembled WGS sequence"/>
</dbReference>
<dbReference type="SUPFAM" id="SSF47413">
    <property type="entry name" value="lambda repressor-like DNA-binding domains"/>
    <property type="match status" value="1"/>
</dbReference>
<dbReference type="OrthoDB" id="5298444at2"/>
<dbReference type="EMBL" id="VDUY01000002">
    <property type="protein sequence ID" value="TXL67375.1"/>
    <property type="molecule type" value="Genomic_DNA"/>
</dbReference>
<evidence type="ECO:0000259" key="2">
    <source>
        <dbReference type="PROSITE" id="PS50943"/>
    </source>
</evidence>
<dbReference type="GO" id="GO:0003677">
    <property type="term" value="F:DNA binding"/>
    <property type="evidence" value="ECO:0007669"/>
    <property type="project" value="InterPro"/>
</dbReference>
<feature type="domain" description="HTH cro/C1-type" evidence="2">
    <location>
        <begin position="11"/>
        <end position="64"/>
    </location>
</feature>
<sequence length="282" mass="31466">MDPSILLTDCLKRELRAQRISYANLAARLHLSTATVKRMFARRNFDLERLDAICAAIGLDFPALARGLARAEPLVAQLEWEQEAEIVGDDQLFATAVCALNLMDFDEIVALYRIEPADCVRCLLRLDRMGFLRLMPNNRFRLLVARTFRWLPDGPILRYFRSQAQDFLDWRFDGPGESVRVVNVRLSDAGRRQLLARVEALAAEYSGQHNADAALPSTARHPLSLLVAARKWEPGFMRRLRRTAPQPGSGFSAGPKAGSAGSRSTQPGSGCRRATVPWPAPP</sequence>
<dbReference type="PROSITE" id="PS50943">
    <property type="entry name" value="HTH_CROC1"/>
    <property type="match status" value="1"/>
</dbReference>
<gene>
    <name evidence="3" type="ORF">FHP08_07190</name>
</gene>
<name>A0A5C8P1A5_9BURK</name>
<dbReference type="AlphaFoldDB" id="A0A5C8P1A5"/>
<dbReference type="RefSeq" id="WP_147703691.1">
    <property type="nucleotide sequence ID" value="NZ_VDUY01000002.1"/>
</dbReference>
<proteinExistence type="predicted"/>
<dbReference type="InterPro" id="IPR010982">
    <property type="entry name" value="Lambda_DNA-bd_dom_sf"/>
</dbReference>
<accession>A0A5C8P1A5</accession>
<dbReference type="CDD" id="cd00093">
    <property type="entry name" value="HTH_XRE"/>
    <property type="match status" value="1"/>
</dbReference>
<feature type="region of interest" description="Disordered" evidence="1">
    <location>
        <begin position="241"/>
        <end position="282"/>
    </location>
</feature>